<comment type="caution">
    <text evidence="1">The sequence shown here is derived from an EMBL/GenBank/DDBJ whole genome shotgun (WGS) entry which is preliminary data.</text>
</comment>
<accession>A0A5R9G4U7</accession>
<dbReference type="OrthoDB" id="2655886at2"/>
<dbReference type="RefSeq" id="WP_138195835.1">
    <property type="nucleotide sequence ID" value="NZ_VCIW01000013.1"/>
</dbReference>
<proteinExistence type="predicted"/>
<keyword evidence="2" id="KW-1185">Reference proteome</keyword>
<evidence type="ECO:0000313" key="1">
    <source>
        <dbReference type="EMBL" id="TLS50801.1"/>
    </source>
</evidence>
<name>A0A5R9G4U7_9BACL</name>
<protein>
    <submittedName>
        <fullName evidence="1">Uncharacterized protein</fullName>
    </submittedName>
</protein>
<evidence type="ECO:0000313" key="2">
    <source>
        <dbReference type="Proteomes" id="UP000309676"/>
    </source>
</evidence>
<dbReference type="EMBL" id="VCIW01000013">
    <property type="protein sequence ID" value="TLS50801.1"/>
    <property type="molecule type" value="Genomic_DNA"/>
</dbReference>
<dbReference type="PROSITE" id="PS51257">
    <property type="entry name" value="PROKAR_LIPOPROTEIN"/>
    <property type="match status" value="1"/>
</dbReference>
<dbReference type="Proteomes" id="UP000309676">
    <property type="component" value="Unassembled WGS sequence"/>
</dbReference>
<dbReference type="AlphaFoldDB" id="A0A5R9G4U7"/>
<sequence>MKRSLMSLVFLLVMMGIVIGCTKSDSQNETPIAGIGDDLPVVRGETPPLPKLKSGNVEIPVVLGSYAWKTETDMVGPLELLRTKGYEPVSLVGGTEIEISFDYEPNPSEVFIREVDPSGEGFISEQKLEDDKFIASDKAGRQIYAIDARWGVEGNVVDAAAMYYFQVSIDNETLDVSLDSVLATLDEAGIQYAGRNESPSAYDFQREGAERYLYKLEPGKLTAYIFNAIEQRREVQRDPFPAAGAVPPNGSYGMGKVLVFYYDGDKIMAEKLMDAFKKLGAEEGIHSD</sequence>
<organism evidence="1 2">
    <name type="scientific">Paenibacillus antri</name>
    <dbReference type="NCBI Taxonomy" id="2582848"/>
    <lineage>
        <taxon>Bacteria</taxon>
        <taxon>Bacillati</taxon>
        <taxon>Bacillota</taxon>
        <taxon>Bacilli</taxon>
        <taxon>Bacillales</taxon>
        <taxon>Paenibacillaceae</taxon>
        <taxon>Paenibacillus</taxon>
    </lineage>
</organism>
<reference evidence="1 2" key="1">
    <citation type="submission" date="2019-05" db="EMBL/GenBank/DDBJ databases">
        <authorList>
            <person name="Narsing Rao M.P."/>
            <person name="Li W.J."/>
        </authorList>
    </citation>
    <scope>NUCLEOTIDE SEQUENCE [LARGE SCALE GENOMIC DNA]</scope>
    <source>
        <strain evidence="1 2">SYSU_K30003</strain>
    </source>
</reference>
<gene>
    <name evidence="1" type="ORF">FE782_19090</name>
</gene>